<sequence length="80" mass="8267">MMRELREVINLDGGRVLADNSNNTGGAFLVFWAALVITLSLISVIIFSCANGVSKEKASASDTQYYGGGCATECGTACGG</sequence>
<name>A0A922A6D7_CARIL</name>
<keyword evidence="1" id="KW-1133">Transmembrane helix</keyword>
<reference evidence="2" key="1">
    <citation type="submission" date="2021-01" db="EMBL/GenBank/DDBJ databases">
        <authorList>
            <person name="Lovell J.T."/>
            <person name="Bentley N."/>
            <person name="Bhattarai G."/>
            <person name="Jenkins J.W."/>
            <person name="Sreedasyam A."/>
            <person name="Alarcon Y."/>
            <person name="Bock C."/>
            <person name="Boston L."/>
            <person name="Carlson J."/>
            <person name="Cervantes K."/>
            <person name="Clermont K."/>
            <person name="Krom N."/>
            <person name="Kubenka K."/>
            <person name="Mamidi S."/>
            <person name="Mattison C."/>
            <person name="Monteros M."/>
            <person name="Pisani C."/>
            <person name="Plott C."/>
            <person name="Rajasekar S."/>
            <person name="Rhein H.S."/>
            <person name="Rohla C."/>
            <person name="Song M."/>
            <person name="Hilaire R.S."/>
            <person name="Shu S."/>
            <person name="Wells L."/>
            <person name="Wang X."/>
            <person name="Webber J."/>
            <person name="Heerema R.J."/>
            <person name="Klein P."/>
            <person name="Conner P."/>
            <person name="Grauke L."/>
            <person name="Grimwood J."/>
            <person name="Schmutz J."/>
            <person name="Randall J.J."/>
        </authorList>
    </citation>
    <scope>NUCLEOTIDE SEQUENCE</scope>
    <source>
        <tissue evidence="2">Leaf</tissue>
    </source>
</reference>
<dbReference type="EMBL" id="CM031839">
    <property type="protein sequence ID" value="KAG6675757.1"/>
    <property type="molecule type" value="Genomic_DNA"/>
</dbReference>
<gene>
    <name evidence="2" type="ORF">I3842_15G119700</name>
</gene>
<organism evidence="2 3">
    <name type="scientific">Carya illinoinensis</name>
    <name type="common">Pecan</name>
    <dbReference type="NCBI Taxonomy" id="32201"/>
    <lineage>
        <taxon>Eukaryota</taxon>
        <taxon>Viridiplantae</taxon>
        <taxon>Streptophyta</taxon>
        <taxon>Embryophyta</taxon>
        <taxon>Tracheophyta</taxon>
        <taxon>Spermatophyta</taxon>
        <taxon>Magnoliopsida</taxon>
        <taxon>eudicotyledons</taxon>
        <taxon>Gunneridae</taxon>
        <taxon>Pentapetalae</taxon>
        <taxon>rosids</taxon>
        <taxon>fabids</taxon>
        <taxon>Fagales</taxon>
        <taxon>Juglandaceae</taxon>
        <taxon>Carya</taxon>
    </lineage>
</organism>
<keyword evidence="1" id="KW-0812">Transmembrane</keyword>
<accession>A0A922A6D7</accession>
<keyword evidence="1" id="KW-0472">Membrane</keyword>
<dbReference type="Proteomes" id="UP000811246">
    <property type="component" value="Chromosome 15"/>
</dbReference>
<evidence type="ECO:0000313" key="3">
    <source>
        <dbReference type="Proteomes" id="UP000811246"/>
    </source>
</evidence>
<dbReference type="PANTHER" id="PTHR37199:SF2">
    <property type="entry name" value="MEMBRANE LIPOPROTEIN"/>
    <property type="match status" value="1"/>
</dbReference>
<dbReference type="PANTHER" id="PTHR37199">
    <property type="entry name" value="TRANSMEMBRANE PROTEIN"/>
    <property type="match status" value="1"/>
</dbReference>
<feature type="transmembrane region" description="Helical" evidence="1">
    <location>
        <begin position="29"/>
        <end position="50"/>
    </location>
</feature>
<proteinExistence type="predicted"/>
<evidence type="ECO:0000313" key="2">
    <source>
        <dbReference type="EMBL" id="KAG6675757.1"/>
    </source>
</evidence>
<comment type="caution">
    <text evidence="2">The sequence shown here is derived from an EMBL/GenBank/DDBJ whole genome shotgun (WGS) entry which is preliminary data.</text>
</comment>
<dbReference type="AlphaFoldDB" id="A0A922A6D7"/>
<protein>
    <submittedName>
        <fullName evidence="2">Uncharacterized protein</fullName>
    </submittedName>
</protein>
<evidence type="ECO:0000256" key="1">
    <source>
        <dbReference type="SAM" id="Phobius"/>
    </source>
</evidence>